<dbReference type="AlphaFoldDB" id="A0A401JCD2"/>
<comment type="caution">
    <text evidence="1">The sequence shown here is derived from an EMBL/GenBank/DDBJ whole genome shotgun (WGS) entry which is preliminary data.</text>
</comment>
<dbReference type="Pfam" id="PF01904">
    <property type="entry name" value="DUF72"/>
    <property type="match status" value="1"/>
</dbReference>
<dbReference type="PANTHER" id="PTHR30348:SF4">
    <property type="entry name" value="DUF72 DOMAIN-CONTAINING PROTEIN"/>
    <property type="match status" value="1"/>
</dbReference>
<dbReference type="EMBL" id="BGOW01000009">
    <property type="protein sequence ID" value="GBL45322.1"/>
    <property type="molecule type" value="Genomic_DNA"/>
</dbReference>
<sequence length="237" mass="27003">MHWHIGTSGWHYPHWIGRFYAADLAPDAWLAHYARHFDTVEINTSFYRLPTPGAIAHWLDATPDHFVFAAKASRFITHLKKLMQPEATLPPFLEVLTGLGTRRGPVLFQLPPRWRCNAERLTVFLDAWPAAIPCAFELRDPDWLRPEIYALLRARNAALCIYSLGGYTSPLLATADFAYLRLHGPDAPYCGCYSHAALKRWVAQVRRLGVNHAYVYFDNDEAAYAVRNALELKELVA</sequence>
<accession>A0A401JCD2</accession>
<reference evidence="1 2" key="1">
    <citation type="journal article" date="2019" name="Front. Microbiol.">
        <title>Genomes of Neutrophilic Sulfur-Oxidizing Chemolithoautotrophs Representing 9 Proteobacterial Species From 8 Genera.</title>
        <authorList>
            <person name="Watanabe T."/>
            <person name="Kojima H."/>
            <person name="Umezawa K."/>
            <person name="Hori C."/>
            <person name="Takasuka T.E."/>
            <person name="Kato Y."/>
            <person name="Fukui M."/>
        </authorList>
    </citation>
    <scope>NUCLEOTIDE SEQUENCE [LARGE SCALE GENOMIC DNA]</scope>
    <source>
        <strain evidence="1 2">TTN</strain>
    </source>
</reference>
<dbReference type="Proteomes" id="UP000286806">
    <property type="component" value="Unassembled WGS sequence"/>
</dbReference>
<dbReference type="InterPro" id="IPR002763">
    <property type="entry name" value="DUF72"/>
</dbReference>
<dbReference type="InterPro" id="IPR036520">
    <property type="entry name" value="UPF0759_sf"/>
</dbReference>
<name>A0A401JCD2_9PROT</name>
<dbReference type="Gene3D" id="3.20.20.410">
    <property type="entry name" value="Protein of unknown function UPF0759"/>
    <property type="match status" value="1"/>
</dbReference>
<organism evidence="1 2">
    <name type="scientific">Sulfuriferula multivorans</name>
    <dbReference type="NCBI Taxonomy" id="1559896"/>
    <lineage>
        <taxon>Bacteria</taxon>
        <taxon>Pseudomonadati</taxon>
        <taxon>Pseudomonadota</taxon>
        <taxon>Betaproteobacteria</taxon>
        <taxon>Nitrosomonadales</taxon>
        <taxon>Sulfuricellaceae</taxon>
        <taxon>Sulfuriferula</taxon>
    </lineage>
</organism>
<dbReference type="RefSeq" id="WP_223247694.1">
    <property type="nucleotide sequence ID" value="NZ_BGOW01000009.1"/>
</dbReference>
<protein>
    <recommendedName>
        <fullName evidence="3">DUF72 domain-containing protein</fullName>
    </recommendedName>
</protein>
<evidence type="ECO:0000313" key="1">
    <source>
        <dbReference type="EMBL" id="GBL45322.1"/>
    </source>
</evidence>
<dbReference type="PANTHER" id="PTHR30348">
    <property type="entry name" value="UNCHARACTERIZED PROTEIN YECE"/>
    <property type="match status" value="1"/>
</dbReference>
<evidence type="ECO:0008006" key="3">
    <source>
        <dbReference type="Google" id="ProtNLM"/>
    </source>
</evidence>
<dbReference type="SUPFAM" id="SSF117396">
    <property type="entry name" value="TM1631-like"/>
    <property type="match status" value="1"/>
</dbReference>
<keyword evidence="2" id="KW-1185">Reference proteome</keyword>
<gene>
    <name evidence="1" type="ORF">SFMTTN_1129</name>
</gene>
<proteinExistence type="predicted"/>
<evidence type="ECO:0000313" key="2">
    <source>
        <dbReference type="Proteomes" id="UP000286806"/>
    </source>
</evidence>